<name>A0A4U5LVY9_STECR</name>
<dbReference type="EMBL" id="AZBU02000011">
    <property type="protein sequence ID" value="TKR60344.1"/>
    <property type="molecule type" value="Genomic_DNA"/>
</dbReference>
<proteinExistence type="predicted"/>
<gene>
    <name evidence="1" type="ORF">L596_027602</name>
</gene>
<organism evidence="1 2">
    <name type="scientific">Steinernema carpocapsae</name>
    <name type="common">Entomopathogenic nematode</name>
    <dbReference type="NCBI Taxonomy" id="34508"/>
    <lineage>
        <taxon>Eukaryota</taxon>
        <taxon>Metazoa</taxon>
        <taxon>Ecdysozoa</taxon>
        <taxon>Nematoda</taxon>
        <taxon>Chromadorea</taxon>
        <taxon>Rhabditida</taxon>
        <taxon>Tylenchina</taxon>
        <taxon>Panagrolaimomorpha</taxon>
        <taxon>Strongyloidoidea</taxon>
        <taxon>Steinernematidae</taxon>
        <taxon>Steinernema</taxon>
    </lineage>
</organism>
<accession>A0A4U5LVY9</accession>
<reference evidence="1 2" key="2">
    <citation type="journal article" date="2019" name="G3 (Bethesda)">
        <title>Hybrid Assembly of the Genome of the Entomopathogenic Nematode Steinernema carpocapsae Identifies the X-Chromosome.</title>
        <authorList>
            <person name="Serra L."/>
            <person name="Macchietto M."/>
            <person name="Macias-Munoz A."/>
            <person name="McGill C.J."/>
            <person name="Rodriguez I.M."/>
            <person name="Rodriguez B."/>
            <person name="Murad R."/>
            <person name="Mortazavi A."/>
        </authorList>
    </citation>
    <scope>NUCLEOTIDE SEQUENCE [LARGE SCALE GENOMIC DNA]</scope>
    <source>
        <strain evidence="1 2">ALL</strain>
    </source>
</reference>
<dbReference type="Proteomes" id="UP000298663">
    <property type="component" value="Unassembled WGS sequence"/>
</dbReference>
<evidence type="ECO:0000313" key="2">
    <source>
        <dbReference type="Proteomes" id="UP000298663"/>
    </source>
</evidence>
<keyword evidence="2" id="KW-1185">Reference proteome</keyword>
<protein>
    <submittedName>
        <fullName evidence="1">Uncharacterized protein</fullName>
    </submittedName>
</protein>
<dbReference type="AlphaFoldDB" id="A0A4U5LVY9"/>
<comment type="caution">
    <text evidence="1">The sequence shown here is derived from an EMBL/GenBank/DDBJ whole genome shotgun (WGS) entry which is preliminary data.</text>
</comment>
<reference evidence="1 2" key="1">
    <citation type="journal article" date="2015" name="Genome Biol.">
        <title>Comparative genomics of Steinernema reveals deeply conserved gene regulatory networks.</title>
        <authorList>
            <person name="Dillman A.R."/>
            <person name="Macchietto M."/>
            <person name="Porter C.F."/>
            <person name="Rogers A."/>
            <person name="Williams B."/>
            <person name="Antoshechkin I."/>
            <person name="Lee M.M."/>
            <person name="Goodwin Z."/>
            <person name="Lu X."/>
            <person name="Lewis E.E."/>
            <person name="Goodrich-Blair H."/>
            <person name="Stock S.P."/>
            <person name="Adams B.J."/>
            <person name="Sternberg P.W."/>
            <person name="Mortazavi A."/>
        </authorList>
    </citation>
    <scope>NUCLEOTIDE SEQUENCE [LARGE SCALE GENOMIC DNA]</scope>
    <source>
        <strain evidence="1 2">ALL</strain>
    </source>
</reference>
<sequence length="125" mass="14029">MLLCTPLFRPTLSHDPNIVTFVYRRPSGDFPSCNADIREPKNWHWLHIGLCILCPTVPLIRDAKKRFADSPELPRIAKSTSVWSQKSEINCCSADKTKTGLCSPAFRGCPTVPQLSFKSVKLSEL</sequence>
<evidence type="ECO:0000313" key="1">
    <source>
        <dbReference type="EMBL" id="TKR60344.1"/>
    </source>
</evidence>